<feature type="transmembrane region" description="Helical" evidence="7">
    <location>
        <begin position="394"/>
        <end position="413"/>
    </location>
</feature>
<feature type="transmembrane region" description="Helical" evidence="7">
    <location>
        <begin position="425"/>
        <end position="455"/>
    </location>
</feature>
<keyword evidence="4 7" id="KW-1133">Transmembrane helix</keyword>
<feature type="transmembrane region" description="Helical" evidence="7">
    <location>
        <begin position="527"/>
        <end position="545"/>
    </location>
</feature>
<feature type="transmembrane region" description="Helical" evidence="7">
    <location>
        <begin position="42"/>
        <end position="59"/>
    </location>
</feature>
<evidence type="ECO:0000313" key="11">
    <source>
        <dbReference type="Proteomes" id="UP000018542"/>
    </source>
</evidence>
<evidence type="ECO:0000256" key="6">
    <source>
        <dbReference type="SAM" id="MobiDB-lite"/>
    </source>
</evidence>
<evidence type="ECO:0000256" key="1">
    <source>
        <dbReference type="ARBA" id="ARBA00004651"/>
    </source>
</evidence>
<evidence type="ECO:0000259" key="9">
    <source>
        <dbReference type="Pfam" id="PF13567"/>
    </source>
</evidence>
<dbReference type="HOGENOM" id="CLU_011826_1_0_5"/>
<feature type="transmembrane region" description="Helical" evidence="7">
    <location>
        <begin position="494"/>
        <end position="515"/>
    </location>
</feature>
<dbReference type="InterPro" id="IPR004477">
    <property type="entry name" value="ComEC_N"/>
</dbReference>
<evidence type="ECO:0000256" key="4">
    <source>
        <dbReference type="ARBA" id="ARBA00022989"/>
    </source>
</evidence>
<evidence type="ECO:0000256" key="2">
    <source>
        <dbReference type="ARBA" id="ARBA00022475"/>
    </source>
</evidence>
<organism evidence="10 11">
    <name type="scientific">Hyphomicrobium nitrativorans NL23</name>
    <dbReference type="NCBI Taxonomy" id="1029756"/>
    <lineage>
        <taxon>Bacteria</taxon>
        <taxon>Pseudomonadati</taxon>
        <taxon>Pseudomonadota</taxon>
        <taxon>Alphaproteobacteria</taxon>
        <taxon>Hyphomicrobiales</taxon>
        <taxon>Hyphomicrobiaceae</taxon>
        <taxon>Hyphomicrobium</taxon>
    </lineage>
</organism>
<name>V5SEC7_9HYPH</name>
<feature type="compositionally biased region" description="Low complexity" evidence="6">
    <location>
        <begin position="736"/>
        <end position="751"/>
    </location>
</feature>
<feature type="region of interest" description="Disordered" evidence="6">
    <location>
        <begin position="694"/>
        <end position="751"/>
    </location>
</feature>
<dbReference type="PANTHER" id="PTHR30619:SF1">
    <property type="entry name" value="RECOMBINATION PROTEIN 2"/>
    <property type="match status" value="1"/>
</dbReference>
<dbReference type="STRING" id="1029756.W911_11210"/>
<feature type="domain" description="DUF4131" evidence="9">
    <location>
        <begin position="62"/>
        <end position="217"/>
    </location>
</feature>
<dbReference type="KEGG" id="hni:W911_11210"/>
<feature type="transmembrane region" description="Helical" evidence="7">
    <location>
        <begin position="371"/>
        <end position="388"/>
    </location>
</feature>
<keyword evidence="11" id="KW-1185">Reference proteome</keyword>
<evidence type="ECO:0000256" key="7">
    <source>
        <dbReference type="SAM" id="Phobius"/>
    </source>
</evidence>
<feature type="compositionally biased region" description="Basic and acidic residues" evidence="6">
    <location>
        <begin position="720"/>
        <end position="735"/>
    </location>
</feature>
<dbReference type="InterPro" id="IPR025405">
    <property type="entry name" value="DUF4131"/>
</dbReference>
<feature type="transmembrane region" description="Helical" evidence="7">
    <location>
        <begin position="461"/>
        <end position="487"/>
    </location>
</feature>
<evidence type="ECO:0000256" key="5">
    <source>
        <dbReference type="ARBA" id="ARBA00023136"/>
    </source>
</evidence>
<feature type="transmembrane region" description="Helical" evidence="7">
    <location>
        <begin position="298"/>
        <end position="320"/>
    </location>
</feature>
<keyword evidence="2" id="KW-1003">Cell membrane</keyword>
<feature type="domain" description="ComEC/Rec2-related protein" evidence="8">
    <location>
        <begin position="266"/>
        <end position="548"/>
    </location>
</feature>
<protein>
    <submittedName>
        <fullName evidence="10">Competence protein ComEC</fullName>
    </submittedName>
</protein>
<comment type="subcellular location">
    <subcellularLocation>
        <location evidence="1">Cell membrane</location>
        <topology evidence="1">Multi-pass membrane protein</topology>
    </subcellularLocation>
</comment>
<dbReference type="GO" id="GO:0005886">
    <property type="term" value="C:plasma membrane"/>
    <property type="evidence" value="ECO:0007669"/>
    <property type="project" value="UniProtKB-SubCell"/>
</dbReference>
<feature type="compositionally biased region" description="Low complexity" evidence="6">
    <location>
        <begin position="703"/>
        <end position="714"/>
    </location>
</feature>
<evidence type="ECO:0000256" key="3">
    <source>
        <dbReference type="ARBA" id="ARBA00022692"/>
    </source>
</evidence>
<gene>
    <name evidence="10" type="ORF">W911_11210</name>
</gene>
<reference evidence="10 11" key="1">
    <citation type="journal article" date="2014" name="Genome Announc.">
        <title>Complete Genome Sequence of Hyphomicrobium nitrativorans Strain NL23, a Denitrifying Bacterium Isolated from Biofilm of a Methanol-Fed Denitrification System Treating Seawater at the Montreal Biodome.</title>
        <authorList>
            <person name="Martineau C."/>
            <person name="Villeneuve C."/>
            <person name="Mauffrey F."/>
            <person name="Villemur R."/>
        </authorList>
    </citation>
    <scope>NUCLEOTIDE SEQUENCE [LARGE SCALE GENOMIC DNA]</scope>
    <source>
        <strain evidence="10">NL23</strain>
    </source>
</reference>
<keyword evidence="3 7" id="KW-0812">Transmembrane</keyword>
<dbReference type="Pfam" id="PF03772">
    <property type="entry name" value="Competence"/>
    <property type="match status" value="1"/>
</dbReference>
<dbReference type="Pfam" id="PF13567">
    <property type="entry name" value="DUF4131"/>
    <property type="match status" value="1"/>
</dbReference>
<keyword evidence="5 7" id="KW-0472">Membrane</keyword>
<dbReference type="NCBIfam" id="TIGR00360">
    <property type="entry name" value="ComEC_N-term"/>
    <property type="match status" value="1"/>
</dbReference>
<sequence length="751" mass="80100">MNVSGGNERRNGPFVSDFPHDSRSLTARWSPMARLEEERARWFVWLPVFVGLGIALYFALPLEPSLWAALGGLAAASALLVASGRPGLIRLAAVALFAVALGFAVSKARTEWTRAPVLGHEMRFADVRGIVELIEPRATRGERLTLRVTSIRGLSADATPKRVRLWVLKTRDGLKPGDAVRLRATLRPPPMPALPGGYDFARMAWFQGLGATGYALAAAEIEAPPEGYAQSATRAVRLSLERLRLEIGERIRAVVPGETGQIAVSLITGERGGITDATNDAYRDSGLIHILSISGLHMVIMAGAVFLSARVLLALFPAVALRISTKKWAAVAGLVGATGYLLISGAAIATVRAFIMISIMFVAVLLDRQALAMRNVALSALLILLVMPESLLDPGFQMSFAAVIALIAGYELIRRRTEQTTFGGWGKLGVVFLGGILLSTVIASLAVAPIGIYHFHKSQQYAVLANLIAGPAVNIVIMPAALLTLVLMPFGLEWLALPIMALGIDFMSWTAYVVAALPGAVGVIPEIRGTAFALMVAGGLWLMLWQTRWRLWGLPVIAAGALLAGGKERPDILVGRGGDLVAVRGADGLLVATRGASGNFELGRWLEHDGDARGARAAREARGLLCDGAGCIGETKGLRIAIARHSSATAEDCAHADILVGGPRRPRGCDRPLAVFDRAALRRNGAHAVYIQDEAESPDRNAPRVVRAESVAARRGVRPWTERPERPRRSNRTRDASPGASIGSAAPLADQ</sequence>
<dbReference type="Proteomes" id="UP000018542">
    <property type="component" value="Chromosome"/>
</dbReference>
<feature type="transmembrane region" description="Helical" evidence="7">
    <location>
        <begin position="88"/>
        <end position="105"/>
    </location>
</feature>
<feature type="transmembrane region" description="Helical" evidence="7">
    <location>
        <begin position="340"/>
        <end position="364"/>
    </location>
</feature>
<dbReference type="EMBL" id="CP006912">
    <property type="protein sequence ID" value="AHB48842.1"/>
    <property type="molecule type" value="Genomic_DNA"/>
</dbReference>
<dbReference type="InterPro" id="IPR052159">
    <property type="entry name" value="Competence_DNA_uptake"/>
</dbReference>
<dbReference type="PATRIC" id="fig|1029756.8.peg.2331"/>
<proteinExistence type="predicted"/>
<evidence type="ECO:0000313" key="10">
    <source>
        <dbReference type="EMBL" id="AHB48842.1"/>
    </source>
</evidence>
<dbReference type="AlphaFoldDB" id="V5SEC7"/>
<dbReference type="PANTHER" id="PTHR30619">
    <property type="entry name" value="DNA INTERNALIZATION/COMPETENCE PROTEIN COMEC/REC2"/>
    <property type="match status" value="1"/>
</dbReference>
<evidence type="ECO:0000259" key="8">
    <source>
        <dbReference type="Pfam" id="PF03772"/>
    </source>
</evidence>
<accession>V5SEC7</accession>